<dbReference type="RefSeq" id="WP_093665745.1">
    <property type="nucleotide sequence ID" value="NZ_FOCF01000005.1"/>
</dbReference>
<gene>
    <name evidence="1" type="ORF">SAMN05192583_2186</name>
</gene>
<dbReference type="EMBL" id="FOCF01000005">
    <property type="protein sequence ID" value="SEN18997.1"/>
    <property type="molecule type" value="Genomic_DNA"/>
</dbReference>
<accession>A0A1H8EJG2</accession>
<organism evidence="1 2">
    <name type="scientific">Sphingomonas gellani</name>
    <dbReference type="NCBI Taxonomy" id="1166340"/>
    <lineage>
        <taxon>Bacteria</taxon>
        <taxon>Pseudomonadati</taxon>
        <taxon>Pseudomonadota</taxon>
        <taxon>Alphaproteobacteria</taxon>
        <taxon>Sphingomonadales</taxon>
        <taxon>Sphingomonadaceae</taxon>
        <taxon>Sphingomonas</taxon>
    </lineage>
</organism>
<dbReference type="OrthoDB" id="7388866at2"/>
<proteinExistence type="predicted"/>
<evidence type="ECO:0000313" key="1">
    <source>
        <dbReference type="EMBL" id="SEN18997.1"/>
    </source>
</evidence>
<dbReference type="AlphaFoldDB" id="A0A1H8EJG2"/>
<evidence type="ECO:0000313" key="2">
    <source>
        <dbReference type="Proteomes" id="UP000199206"/>
    </source>
</evidence>
<sequence>MSRPPDADRFAHFAAIDWSGAAGERHAGIAVALCSNGTSAPRLVRPGHRWSRQELLHWLSDDLPPDTIVGMDLGMSLPFADVGAFFPGWPDSPPDARALWAMIDALAADDAHLSVGSVVDHPVVSRYFRRHGGRLGDRFGTAPRGRFRLTELAQARHGCRPYSNFNLVGAAQVGKSSLTGMRVLHRLGRHLSVWPFDPLPATGSVVLEIYTTIAAMAAGRSPGASKMRDHAALNAALAQLGSAPVPGHGAIADHASDALLTAAWLRRAATDTALWQPEGLASVRETEGWTFGAR</sequence>
<name>A0A1H8EJG2_9SPHN</name>
<dbReference type="Proteomes" id="UP000199206">
    <property type="component" value="Unassembled WGS sequence"/>
</dbReference>
<protein>
    <recommendedName>
        <fullName evidence="3">DUF429 domain-containing protein</fullName>
    </recommendedName>
</protein>
<dbReference type="STRING" id="1166340.SAMN05192583_2186"/>
<reference evidence="2" key="1">
    <citation type="submission" date="2016-10" db="EMBL/GenBank/DDBJ databases">
        <authorList>
            <person name="Varghese N."/>
            <person name="Submissions S."/>
        </authorList>
    </citation>
    <scope>NUCLEOTIDE SEQUENCE [LARGE SCALE GENOMIC DNA]</scope>
    <source>
        <strain evidence="2">S6-262</strain>
    </source>
</reference>
<evidence type="ECO:0008006" key="3">
    <source>
        <dbReference type="Google" id="ProtNLM"/>
    </source>
</evidence>
<keyword evidence="2" id="KW-1185">Reference proteome</keyword>